<name>A0A194X549_MOLSC</name>
<dbReference type="InParanoid" id="A0A194X549"/>
<dbReference type="EMBL" id="KQ947418">
    <property type="protein sequence ID" value="KUJ15306.1"/>
    <property type="molecule type" value="Genomic_DNA"/>
</dbReference>
<protein>
    <submittedName>
        <fullName evidence="2">Uncharacterized protein</fullName>
    </submittedName>
</protein>
<dbReference type="AlphaFoldDB" id="A0A194X549"/>
<proteinExistence type="predicted"/>
<dbReference type="Proteomes" id="UP000070700">
    <property type="component" value="Unassembled WGS sequence"/>
</dbReference>
<keyword evidence="3" id="KW-1185">Reference proteome</keyword>
<evidence type="ECO:0000256" key="1">
    <source>
        <dbReference type="SAM" id="MobiDB-lite"/>
    </source>
</evidence>
<sequence>MRQKEDHAFPETATYPPEAVRNRPDRVRGSVAPLTHHTHHPDHLHVPPRPGDPPEARRTAEAQAHPPVPQNGRPGAHCDWHMQQWPHTPIRELLHSAPLQRSARRRGTTQSSQRPIISHNGRSLRVEYARCKAAVWGSDPLAAHHQRHVLLARK</sequence>
<accession>A0A194X549</accession>
<gene>
    <name evidence="2" type="ORF">LY89DRAFT_108819</name>
</gene>
<evidence type="ECO:0000313" key="2">
    <source>
        <dbReference type="EMBL" id="KUJ15306.1"/>
    </source>
</evidence>
<feature type="region of interest" description="Disordered" evidence="1">
    <location>
        <begin position="97"/>
        <end position="118"/>
    </location>
</feature>
<dbReference type="KEGG" id="psco:LY89DRAFT_108819"/>
<dbReference type="RefSeq" id="XP_018069661.1">
    <property type="nucleotide sequence ID" value="XM_018205060.1"/>
</dbReference>
<feature type="region of interest" description="Disordered" evidence="1">
    <location>
        <begin position="1"/>
        <end position="81"/>
    </location>
</feature>
<dbReference type="GeneID" id="28814786"/>
<organism evidence="2 3">
    <name type="scientific">Mollisia scopiformis</name>
    <name type="common">Conifer needle endophyte fungus</name>
    <name type="synonym">Phialocephala scopiformis</name>
    <dbReference type="NCBI Taxonomy" id="149040"/>
    <lineage>
        <taxon>Eukaryota</taxon>
        <taxon>Fungi</taxon>
        <taxon>Dikarya</taxon>
        <taxon>Ascomycota</taxon>
        <taxon>Pezizomycotina</taxon>
        <taxon>Leotiomycetes</taxon>
        <taxon>Helotiales</taxon>
        <taxon>Mollisiaceae</taxon>
        <taxon>Mollisia</taxon>
    </lineage>
</organism>
<evidence type="ECO:0000313" key="3">
    <source>
        <dbReference type="Proteomes" id="UP000070700"/>
    </source>
</evidence>
<reference evidence="2 3" key="1">
    <citation type="submission" date="2015-10" db="EMBL/GenBank/DDBJ databases">
        <title>Full genome of DAOMC 229536 Phialocephala scopiformis, a fungal endophyte of spruce producing the potent anti-insectan compound rugulosin.</title>
        <authorList>
            <consortium name="DOE Joint Genome Institute"/>
            <person name="Walker A.K."/>
            <person name="Frasz S.L."/>
            <person name="Seifert K.A."/>
            <person name="Miller J.D."/>
            <person name="Mondo S.J."/>
            <person name="Labutti K."/>
            <person name="Lipzen A."/>
            <person name="Dockter R."/>
            <person name="Kennedy M."/>
            <person name="Grigoriev I.V."/>
            <person name="Spatafora J.W."/>
        </authorList>
    </citation>
    <scope>NUCLEOTIDE SEQUENCE [LARGE SCALE GENOMIC DNA]</scope>
    <source>
        <strain evidence="2 3">CBS 120377</strain>
    </source>
</reference>